<dbReference type="GeneID" id="35382343"/>
<dbReference type="KEGG" id="vg:35382343"/>
<sequence length="191" mass="22610">MGNSNIKRTTNINVDEHISEEEITSSIKYIFLTINLQKHLKLGYPKIIYLHVNKEKIYIDDVNKWLDKKENKFIWIPKSHMRYDDIIKIEQSGKIEERKIKKGDGIGIIILKNFNKYIKLYYEKGSKMGINYCIKNWHSTSQHKNSLGEDLSLGYDILIIKDNNVTNLCEALDHRDKRNSTFFPKYIRNNN</sequence>
<keyword evidence="2" id="KW-1185">Reference proteome</keyword>
<reference evidence="1" key="1">
    <citation type="submission" date="2017-08" db="EMBL/GenBank/DDBJ databases">
        <authorList>
            <consortium name="Urmite Genomes"/>
        </authorList>
    </citation>
    <scope>NUCLEOTIDE SEQUENCE [LARGE SCALE GENOMIC DNA]</scope>
    <source>
        <strain evidence="1">IHUMI-LCC2</strain>
    </source>
</reference>
<evidence type="ECO:0000313" key="1">
    <source>
        <dbReference type="EMBL" id="SNW62447.1"/>
    </source>
</evidence>
<accession>A0A2I2L4J3</accession>
<proteinExistence type="predicted"/>
<dbReference type="EMBL" id="LT906555">
    <property type="protein sequence ID" value="SNW62447.1"/>
    <property type="molecule type" value="Genomic_DNA"/>
</dbReference>
<evidence type="ECO:0000313" key="2">
    <source>
        <dbReference type="Proteomes" id="UP000236316"/>
    </source>
</evidence>
<organism evidence="1">
    <name type="scientific">Orpheovirus IHUMI-LCC2</name>
    <dbReference type="NCBI Taxonomy" id="2023057"/>
    <lineage>
        <taxon>Viruses</taxon>
        <taxon>Varidnaviria</taxon>
        <taxon>Bamfordvirae</taxon>
        <taxon>Nucleocytoviricota</taxon>
        <taxon>Megaviricetes</taxon>
        <taxon>Pimascovirales</taxon>
        <taxon>Ocovirineae</taxon>
        <taxon>Orpheoviridae</taxon>
        <taxon>Alphaorpheovirus</taxon>
        <taxon>Alphaorpheovirus massiliense</taxon>
    </lineage>
</organism>
<gene>
    <name evidence="1" type="ORF">ORPV_543</name>
</gene>
<dbReference type="RefSeq" id="YP_009448749.1">
    <property type="nucleotide sequence ID" value="NC_036594.1"/>
</dbReference>
<dbReference type="Proteomes" id="UP000236316">
    <property type="component" value="Segment"/>
</dbReference>
<protein>
    <submittedName>
        <fullName evidence="1">Uncharacterized protein</fullName>
    </submittedName>
</protein>
<name>A0A2I2L4J3_9VIRU</name>